<organism evidence="1 2">
    <name type="scientific">Sorangium cellulosum</name>
    <name type="common">Polyangium cellulosum</name>
    <dbReference type="NCBI Taxonomy" id="56"/>
    <lineage>
        <taxon>Bacteria</taxon>
        <taxon>Pseudomonadati</taxon>
        <taxon>Myxococcota</taxon>
        <taxon>Polyangia</taxon>
        <taxon>Polyangiales</taxon>
        <taxon>Polyangiaceae</taxon>
        <taxon>Sorangium</taxon>
    </lineage>
</organism>
<gene>
    <name evidence="1" type="ORF">BE15_02695</name>
</gene>
<accession>A0A150QXX0</accession>
<sequence length="118" mass="12246">MRNILAFVFVLVAGCGGEGQVAGKVACEFRSSAASGVSVHSCTEIEAGDIGEQESQCKDSGDLEATLVDGCSTDDVLGTCVVTRGGETMTMYYYHAEGFTEEAAKPSCEALNGTWTAS</sequence>
<dbReference type="PROSITE" id="PS51257">
    <property type="entry name" value="PROKAR_LIPOPROTEIN"/>
    <property type="match status" value="1"/>
</dbReference>
<evidence type="ECO:0000313" key="2">
    <source>
        <dbReference type="Proteomes" id="UP000075260"/>
    </source>
</evidence>
<proteinExistence type="predicted"/>
<name>A0A150QXX0_SORCE</name>
<evidence type="ECO:0000313" key="1">
    <source>
        <dbReference type="EMBL" id="KYF72775.1"/>
    </source>
</evidence>
<reference evidence="1 2" key="1">
    <citation type="submission" date="2014-02" db="EMBL/GenBank/DDBJ databases">
        <title>The small core and large imbalanced accessory genome model reveals a collaborative survival strategy of Sorangium cellulosum strains in nature.</title>
        <authorList>
            <person name="Han K."/>
            <person name="Peng R."/>
            <person name="Blom J."/>
            <person name="Li Y.-Z."/>
        </authorList>
    </citation>
    <scope>NUCLEOTIDE SEQUENCE [LARGE SCALE GENOMIC DNA]</scope>
    <source>
        <strain evidence="1 2">So0008-312</strain>
    </source>
</reference>
<dbReference type="OrthoDB" id="9846230at2"/>
<dbReference type="EMBL" id="JEMA01000237">
    <property type="protein sequence ID" value="KYF72775.1"/>
    <property type="molecule type" value="Genomic_DNA"/>
</dbReference>
<comment type="caution">
    <text evidence="1">The sequence shown here is derived from an EMBL/GenBank/DDBJ whole genome shotgun (WGS) entry which is preliminary data.</text>
</comment>
<dbReference type="AlphaFoldDB" id="A0A150QXX0"/>
<protein>
    <submittedName>
        <fullName evidence="1">Uncharacterized protein</fullName>
    </submittedName>
</protein>
<dbReference type="Proteomes" id="UP000075260">
    <property type="component" value="Unassembled WGS sequence"/>
</dbReference>
<dbReference type="RefSeq" id="WP_061606097.1">
    <property type="nucleotide sequence ID" value="NZ_JEMA01000237.1"/>
</dbReference>